<dbReference type="AlphaFoldDB" id="A0A6A6BX83"/>
<evidence type="ECO:0000256" key="6">
    <source>
        <dbReference type="ARBA" id="ARBA00035180"/>
    </source>
</evidence>
<gene>
    <name evidence="7" type="ORF">M409DRAFT_71095</name>
</gene>
<dbReference type="PANTHER" id="PTHR28236:SF1">
    <property type="entry name" value="LARGE RIBOSOMAL SUBUNIT PROTEIN ML53"/>
    <property type="match status" value="1"/>
</dbReference>
<dbReference type="InterPro" id="IPR019716">
    <property type="entry name" value="Ribosomal_mL53"/>
</dbReference>
<proteinExistence type="inferred from homology"/>
<reference evidence="7" key="1">
    <citation type="journal article" date="2020" name="Stud. Mycol.">
        <title>101 Dothideomycetes genomes: a test case for predicting lifestyles and emergence of pathogens.</title>
        <authorList>
            <person name="Haridas S."/>
            <person name="Albert R."/>
            <person name="Binder M."/>
            <person name="Bloem J."/>
            <person name="Labutti K."/>
            <person name="Salamov A."/>
            <person name="Andreopoulos B."/>
            <person name="Baker S."/>
            <person name="Barry K."/>
            <person name="Bills G."/>
            <person name="Bluhm B."/>
            <person name="Cannon C."/>
            <person name="Castanera R."/>
            <person name="Culley D."/>
            <person name="Daum C."/>
            <person name="Ezra D."/>
            <person name="Gonzalez J."/>
            <person name="Henrissat B."/>
            <person name="Kuo A."/>
            <person name="Liang C."/>
            <person name="Lipzen A."/>
            <person name="Lutzoni F."/>
            <person name="Magnuson J."/>
            <person name="Mondo S."/>
            <person name="Nolan M."/>
            <person name="Ohm R."/>
            <person name="Pangilinan J."/>
            <person name="Park H.-J."/>
            <person name="Ramirez L."/>
            <person name="Alfaro M."/>
            <person name="Sun H."/>
            <person name="Tritt A."/>
            <person name="Yoshinaga Y."/>
            <person name="Zwiers L.-H."/>
            <person name="Turgeon B."/>
            <person name="Goodwin S."/>
            <person name="Spatafora J."/>
            <person name="Crous P."/>
            <person name="Grigoriev I."/>
        </authorList>
    </citation>
    <scope>NUCLEOTIDE SEQUENCE</scope>
    <source>
        <strain evidence="7">ATCC 36951</strain>
    </source>
</reference>
<evidence type="ECO:0000313" key="7">
    <source>
        <dbReference type="EMBL" id="KAF2159315.1"/>
    </source>
</evidence>
<evidence type="ECO:0000256" key="1">
    <source>
        <dbReference type="ARBA" id="ARBA00004173"/>
    </source>
</evidence>
<evidence type="ECO:0000256" key="4">
    <source>
        <dbReference type="ARBA" id="ARBA00023128"/>
    </source>
</evidence>
<sequence>MHTKYLTSIKTTFSPFNARSGKTIRNFLALLPPNARSTMAIDIKMLPKAQAREPAVLELKFKDGKEMNLNLEKMKIRDIQVEVDRHSRGLRRADDLSGN</sequence>
<dbReference type="GO" id="GO:0005762">
    <property type="term" value="C:mitochondrial large ribosomal subunit"/>
    <property type="evidence" value="ECO:0007669"/>
    <property type="project" value="TreeGrafter"/>
</dbReference>
<dbReference type="EMBL" id="ML993639">
    <property type="protein sequence ID" value="KAF2159315.1"/>
    <property type="molecule type" value="Genomic_DNA"/>
</dbReference>
<evidence type="ECO:0000256" key="3">
    <source>
        <dbReference type="ARBA" id="ARBA00022980"/>
    </source>
</evidence>
<keyword evidence="5" id="KW-0687">Ribonucleoprotein</keyword>
<dbReference type="Proteomes" id="UP000799537">
    <property type="component" value="Unassembled WGS sequence"/>
</dbReference>
<dbReference type="RefSeq" id="XP_033660204.1">
    <property type="nucleotide sequence ID" value="XM_033819028.1"/>
</dbReference>
<evidence type="ECO:0000256" key="2">
    <source>
        <dbReference type="ARBA" id="ARBA00005557"/>
    </source>
</evidence>
<organism evidence="7 8">
    <name type="scientific">Zasmidium cellare ATCC 36951</name>
    <dbReference type="NCBI Taxonomy" id="1080233"/>
    <lineage>
        <taxon>Eukaryota</taxon>
        <taxon>Fungi</taxon>
        <taxon>Dikarya</taxon>
        <taxon>Ascomycota</taxon>
        <taxon>Pezizomycotina</taxon>
        <taxon>Dothideomycetes</taxon>
        <taxon>Dothideomycetidae</taxon>
        <taxon>Mycosphaerellales</taxon>
        <taxon>Mycosphaerellaceae</taxon>
        <taxon>Zasmidium</taxon>
    </lineage>
</organism>
<dbReference type="GeneID" id="54572300"/>
<dbReference type="Gene3D" id="3.40.30.10">
    <property type="entry name" value="Glutaredoxin"/>
    <property type="match status" value="1"/>
</dbReference>
<accession>A0A6A6BX83</accession>
<dbReference type="GO" id="GO:0003735">
    <property type="term" value="F:structural constituent of ribosome"/>
    <property type="evidence" value="ECO:0007669"/>
    <property type="project" value="TreeGrafter"/>
</dbReference>
<protein>
    <recommendedName>
        <fullName evidence="6">Large ribosomal subunit protein mL53</fullName>
    </recommendedName>
</protein>
<dbReference type="OrthoDB" id="4136894at2759"/>
<comment type="subcellular location">
    <subcellularLocation>
        <location evidence="1">Mitochondrion</location>
    </subcellularLocation>
</comment>
<dbReference type="InterPro" id="IPR042776">
    <property type="entry name" value="Ribosomal_mL53_fung"/>
</dbReference>
<dbReference type="Pfam" id="PF10780">
    <property type="entry name" value="MRP_L53"/>
    <property type="match status" value="1"/>
</dbReference>
<keyword evidence="8" id="KW-1185">Reference proteome</keyword>
<name>A0A6A6BX83_ZASCE</name>
<dbReference type="PANTHER" id="PTHR28236">
    <property type="entry name" value="54S RIBOSOMAL PROTEIN L44, MITOCHONDRIAL"/>
    <property type="match status" value="1"/>
</dbReference>
<keyword evidence="3" id="KW-0689">Ribosomal protein</keyword>
<comment type="similarity">
    <text evidence="2">Belongs to the mitochondrion-specific ribosomal protein mL53 family.</text>
</comment>
<keyword evidence="4" id="KW-0496">Mitochondrion</keyword>
<evidence type="ECO:0000256" key="5">
    <source>
        <dbReference type="ARBA" id="ARBA00023274"/>
    </source>
</evidence>
<evidence type="ECO:0000313" key="8">
    <source>
        <dbReference type="Proteomes" id="UP000799537"/>
    </source>
</evidence>